<proteinExistence type="predicted"/>
<dbReference type="Proteomes" id="UP000475862">
    <property type="component" value="Unassembled WGS sequence"/>
</dbReference>
<dbReference type="EMBL" id="VYZN01000009">
    <property type="protein sequence ID" value="KAE9542678.1"/>
    <property type="molecule type" value="Genomic_DNA"/>
</dbReference>
<protein>
    <submittedName>
        <fullName evidence="1">Uncharacterized protein</fullName>
    </submittedName>
</protein>
<sequence>MLAMMPMKSLSTTNEPSRRLASLRSQIPDIRTLVDAFPLPWFLVRSIMASTRLRLTSSFALRSASSFSNFNLCSSSFRFFSSSSRFFVSSMANCNRNSSDFRASSNIRSCSSSCRRCSSSSQRNHRHTNRCLSNSASLSACSRASFLRSANAALASSSVEIFCFVANIEAVMSHSARSFTDPWFEFSRLSSSLDTAATVCCCSEDSTLSEVSVEFFACRLQFCIVVGEFFCFHFRSNRFFGNIHFGQWRSFACSRRLCGLIGCDASHSYTDWSWFARRSYGPGPRLRWQRSKNRCGYMNRLGPNSSTATCWIKCTYCFIGFGVPFSLFHNIYLRVFLLNLLDYVKLNAYGNIALIYYAAHSRLCNHANYHLGIFVCVQREILEEYYYTRSD</sequence>
<name>A0A6G0U0N7_APHGL</name>
<keyword evidence="2" id="KW-1185">Reference proteome</keyword>
<dbReference type="AlphaFoldDB" id="A0A6G0U0N7"/>
<gene>
    <name evidence="1" type="ORF">AGLY_002589</name>
</gene>
<accession>A0A6G0U0N7</accession>
<organism evidence="1 2">
    <name type="scientific">Aphis glycines</name>
    <name type="common">Soybean aphid</name>
    <dbReference type="NCBI Taxonomy" id="307491"/>
    <lineage>
        <taxon>Eukaryota</taxon>
        <taxon>Metazoa</taxon>
        <taxon>Ecdysozoa</taxon>
        <taxon>Arthropoda</taxon>
        <taxon>Hexapoda</taxon>
        <taxon>Insecta</taxon>
        <taxon>Pterygota</taxon>
        <taxon>Neoptera</taxon>
        <taxon>Paraneoptera</taxon>
        <taxon>Hemiptera</taxon>
        <taxon>Sternorrhyncha</taxon>
        <taxon>Aphidomorpha</taxon>
        <taxon>Aphidoidea</taxon>
        <taxon>Aphididae</taxon>
        <taxon>Aphidini</taxon>
        <taxon>Aphis</taxon>
        <taxon>Aphis</taxon>
    </lineage>
</organism>
<reference evidence="1 2" key="1">
    <citation type="submission" date="2019-08" db="EMBL/GenBank/DDBJ databases">
        <title>The genome of the soybean aphid Biotype 1, its phylome, world population structure and adaptation to the North American continent.</title>
        <authorList>
            <person name="Giordano R."/>
            <person name="Donthu R.K."/>
            <person name="Hernandez A.G."/>
            <person name="Wright C.L."/>
            <person name="Zimin A.V."/>
        </authorList>
    </citation>
    <scope>NUCLEOTIDE SEQUENCE [LARGE SCALE GENOMIC DNA]</scope>
    <source>
        <tissue evidence="1">Whole aphids</tissue>
    </source>
</reference>
<evidence type="ECO:0000313" key="1">
    <source>
        <dbReference type="EMBL" id="KAE9542678.1"/>
    </source>
</evidence>
<comment type="caution">
    <text evidence="1">The sequence shown here is derived from an EMBL/GenBank/DDBJ whole genome shotgun (WGS) entry which is preliminary data.</text>
</comment>
<evidence type="ECO:0000313" key="2">
    <source>
        <dbReference type="Proteomes" id="UP000475862"/>
    </source>
</evidence>